<accession>A0ABY7H6S7</accession>
<evidence type="ECO:0000313" key="3">
    <source>
        <dbReference type="Proteomes" id="UP001164459"/>
    </source>
</evidence>
<keyword evidence="3" id="KW-1185">Reference proteome</keyword>
<feature type="region of interest" description="Disordered" evidence="1">
    <location>
        <begin position="115"/>
        <end position="154"/>
    </location>
</feature>
<protein>
    <recommendedName>
        <fullName evidence="4">Lipoprotein</fullName>
    </recommendedName>
</protein>
<name>A0ABY7H6S7_9BACT</name>
<evidence type="ECO:0000256" key="1">
    <source>
        <dbReference type="SAM" id="MobiDB-lite"/>
    </source>
</evidence>
<proteinExistence type="predicted"/>
<gene>
    <name evidence="2" type="ORF">O0S08_01095</name>
</gene>
<evidence type="ECO:0000313" key="2">
    <source>
        <dbReference type="EMBL" id="WAS94729.1"/>
    </source>
</evidence>
<reference evidence="2" key="1">
    <citation type="submission" date="2022-11" db="EMBL/GenBank/DDBJ databases">
        <title>Minimal conservation of predation-associated metabolite biosynthetic gene clusters underscores biosynthetic potential of Myxococcota including descriptions for ten novel species: Archangium lansinium sp. nov., Myxococcus landrumus sp. nov., Nannocystis bai.</title>
        <authorList>
            <person name="Ahearne A."/>
            <person name="Stevens C."/>
            <person name="Dowd S."/>
        </authorList>
    </citation>
    <scope>NUCLEOTIDE SEQUENCE</scope>
    <source>
        <strain evidence="2">Fl3</strain>
    </source>
</reference>
<dbReference type="EMBL" id="CP114040">
    <property type="protein sequence ID" value="WAS94729.1"/>
    <property type="molecule type" value="Genomic_DNA"/>
</dbReference>
<dbReference type="RefSeq" id="WP_269037064.1">
    <property type="nucleotide sequence ID" value="NZ_CP114040.1"/>
</dbReference>
<evidence type="ECO:0008006" key="4">
    <source>
        <dbReference type="Google" id="ProtNLM"/>
    </source>
</evidence>
<organism evidence="2 3">
    <name type="scientific">Nannocystis punicea</name>
    <dbReference type="NCBI Taxonomy" id="2995304"/>
    <lineage>
        <taxon>Bacteria</taxon>
        <taxon>Pseudomonadati</taxon>
        <taxon>Myxococcota</taxon>
        <taxon>Polyangia</taxon>
        <taxon>Nannocystales</taxon>
        <taxon>Nannocystaceae</taxon>
        <taxon>Nannocystis</taxon>
    </lineage>
</organism>
<dbReference type="Proteomes" id="UP001164459">
    <property type="component" value="Chromosome"/>
</dbReference>
<sequence length="209" mass="23071">MEQRSKIPGLALLALSFTQCTGREQAPDPIIGDWRAIQVDGEKHPKSETGYGEPILRGEQLRIRDDLAGELALYATQDYDGLEYNAERVAELVVDASEAPKYRIEVVHDLFENDEPYDEPVVPDTGYADTGYADSGAEDTDTGDTGALAGEDDDLAEVRPLKLPSAPELAPAEVVFDCTLERDTLTCDREGADELKHWVFTRIRAEDEV</sequence>